<gene>
    <name evidence="2" type="ORF">EsVE80_03110</name>
</gene>
<sequence length="154" mass="17792">MKNIMMRLYSNASHTAFTIAESLVVLVVITAFLLIPTLTLQPLTEKMRVELFLAEFEQNFLLLQQTAIAQQVATTLEIDRQDQVLQFKISEQKSYPHLQIPSELSCVMPDKINIKENTGNYSQMETITFKWKNRKLIVKYTFQMGSGRFVKSII</sequence>
<dbReference type="PIRSF" id="PIRSF021292">
    <property type="entry name" value="Competence_ComGD"/>
    <property type="match status" value="1"/>
</dbReference>
<dbReference type="RefSeq" id="WP_173102168.1">
    <property type="nucleotide sequence ID" value="NZ_AP022822.1"/>
</dbReference>
<keyword evidence="1" id="KW-1133">Transmembrane helix</keyword>
<evidence type="ECO:0000313" key="3">
    <source>
        <dbReference type="Proteomes" id="UP000502998"/>
    </source>
</evidence>
<feature type="transmembrane region" description="Helical" evidence="1">
    <location>
        <begin position="12"/>
        <end position="35"/>
    </location>
</feature>
<reference evidence="2 3" key="1">
    <citation type="submission" date="2020-02" db="EMBL/GenBank/DDBJ databases">
        <title>Characterization of vanA genotype vancomycin-resistant Enterococcus saigonensis VE80.</title>
        <authorList>
            <person name="Harada T."/>
            <person name="Motooka D."/>
            <person name="Nakamura S."/>
            <person name="Yamamoto Y."/>
            <person name="Kawahara R."/>
            <person name="Kawatsu K."/>
        </authorList>
    </citation>
    <scope>NUCLEOTIDE SEQUENCE [LARGE SCALE GENOMIC DNA]</scope>
    <source>
        <strain evidence="2 3">VE80</strain>
    </source>
</reference>
<accession>A0A679I5H0</accession>
<name>A0A679I5H0_9ENTE</name>
<dbReference type="EMBL" id="AP022822">
    <property type="protein sequence ID" value="BCA84788.1"/>
    <property type="molecule type" value="Genomic_DNA"/>
</dbReference>
<dbReference type="GO" id="GO:0030420">
    <property type="term" value="P:establishment of competence for transformation"/>
    <property type="evidence" value="ECO:0007669"/>
    <property type="project" value="InterPro"/>
</dbReference>
<keyword evidence="3" id="KW-1185">Reference proteome</keyword>
<dbReference type="KEGG" id="esg:EsVE80_03110"/>
<proteinExistence type="predicted"/>
<evidence type="ECO:0000256" key="1">
    <source>
        <dbReference type="SAM" id="Phobius"/>
    </source>
</evidence>
<keyword evidence="1" id="KW-0472">Membrane</keyword>
<evidence type="ECO:0008006" key="4">
    <source>
        <dbReference type="Google" id="ProtNLM"/>
    </source>
</evidence>
<organism evidence="2 3">
    <name type="scientific">Enterococcus saigonensis</name>
    <dbReference type="NCBI Taxonomy" id="1805431"/>
    <lineage>
        <taxon>Bacteria</taxon>
        <taxon>Bacillati</taxon>
        <taxon>Bacillota</taxon>
        <taxon>Bacilli</taxon>
        <taxon>Lactobacillales</taxon>
        <taxon>Enterococcaceae</taxon>
        <taxon>Enterococcus</taxon>
    </lineage>
</organism>
<dbReference type="AlphaFoldDB" id="A0A679I5H0"/>
<dbReference type="InterPro" id="IPR016785">
    <property type="entry name" value="ComGD"/>
</dbReference>
<keyword evidence="1" id="KW-0812">Transmembrane</keyword>
<dbReference type="Proteomes" id="UP000502998">
    <property type="component" value="Chromosome"/>
</dbReference>
<evidence type="ECO:0000313" key="2">
    <source>
        <dbReference type="EMBL" id="BCA84788.1"/>
    </source>
</evidence>
<dbReference type="NCBIfam" id="NF040982">
    <property type="entry name" value="ComGD"/>
    <property type="match status" value="1"/>
</dbReference>
<protein>
    <recommendedName>
        <fullName evidence="4">Competence protein ComGD</fullName>
    </recommendedName>
</protein>